<protein>
    <recommendedName>
        <fullName evidence="3">Hypervirulence associated protein TUDOR domain-containing protein</fullName>
    </recommendedName>
</protein>
<accession>A0A0H2RQC7</accession>
<keyword evidence="2" id="KW-1185">Reference proteome</keyword>
<organism evidence="1 2">
    <name type="scientific">Schizopora paradoxa</name>
    <dbReference type="NCBI Taxonomy" id="27342"/>
    <lineage>
        <taxon>Eukaryota</taxon>
        <taxon>Fungi</taxon>
        <taxon>Dikarya</taxon>
        <taxon>Basidiomycota</taxon>
        <taxon>Agaricomycotina</taxon>
        <taxon>Agaricomycetes</taxon>
        <taxon>Hymenochaetales</taxon>
        <taxon>Schizoporaceae</taxon>
        <taxon>Schizopora</taxon>
    </lineage>
</organism>
<evidence type="ECO:0000313" key="1">
    <source>
        <dbReference type="EMBL" id="KLO14180.1"/>
    </source>
</evidence>
<dbReference type="InParanoid" id="A0A0H2RQC7"/>
<dbReference type="Proteomes" id="UP000053477">
    <property type="component" value="Unassembled WGS sequence"/>
</dbReference>
<evidence type="ECO:0000313" key="2">
    <source>
        <dbReference type="Proteomes" id="UP000053477"/>
    </source>
</evidence>
<proteinExistence type="predicted"/>
<dbReference type="EMBL" id="KQ085947">
    <property type="protein sequence ID" value="KLO14180.1"/>
    <property type="molecule type" value="Genomic_DNA"/>
</dbReference>
<dbReference type="OrthoDB" id="3237761at2759"/>
<dbReference type="AlphaFoldDB" id="A0A0H2RQC7"/>
<sequence length="61" mass="6444">MSAMNAYPAGTRVYFHEASGAITYGTIESTNHNEDGTQVANIKLDGGGNHVLPVAVLVKVR</sequence>
<evidence type="ECO:0008006" key="3">
    <source>
        <dbReference type="Google" id="ProtNLM"/>
    </source>
</evidence>
<gene>
    <name evidence="1" type="ORF">SCHPADRAFT_903490</name>
</gene>
<reference evidence="1 2" key="1">
    <citation type="submission" date="2015-04" db="EMBL/GenBank/DDBJ databases">
        <title>Complete genome sequence of Schizopora paradoxa KUC8140, a cosmopolitan wood degrader in East Asia.</title>
        <authorList>
            <consortium name="DOE Joint Genome Institute"/>
            <person name="Min B."/>
            <person name="Park H."/>
            <person name="Jang Y."/>
            <person name="Kim J.-J."/>
            <person name="Kim K.H."/>
            <person name="Pangilinan J."/>
            <person name="Lipzen A."/>
            <person name="Riley R."/>
            <person name="Grigoriev I.V."/>
            <person name="Spatafora J.W."/>
            <person name="Choi I.-G."/>
        </authorList>
    </citation>
    <scope>NUCLEOTIDE SEQUENCE [LARGE SCALE GENOMIC DNA]</scope>
    <source>
        <strain evidence="1 2">KUC8140</strain>
    </source>
</reference>
<name>A0A0H2RQC7_9AGAM</name>